<accession>A0AB32WGN6</accession>
<dbReference type="SUPFAM" id="SSF50249">
    <property type="entry name" value="Nucleic acid-binding proteins"/>
    <property type="match status" value="1"/>
</dbReference>
<sequence length="202" mass="22762">MEHELLYPEQMDYQYLTDLQLFKPPATIKVKILRIWKSTTPDNSENLLSLDFLIADAKDHCTHHPVQQQEYTLIHKFQKLMNSNTVGLRFCAGKFWCPIHDEKTPVLTMILELTIEDLIGKIQLLAFGQQAEKLIGATIDSTADTSATYKGTSSLNEQPTSSKPALPPIQQIQSEIPPSPTNAQVANELFPEESPGKKMKIE</sequence>
<dbReference type="RefSeq" id="XP_017978488.1">
    <property type="nucleotide sequence ID" value="XM_018122999.1"/>
</dbReference>
<gene>
    <name evidence="3" type="primary">LOC18596401</name>
</gene>
<dbReference type="Proteomes" id="UP000694886">
    <property type="component" value="Chromosome 6"/>
</dbReference>
<evidence type="ECO:0000256" key="1">
    <source>
        <dbReference type="SAM" id="MobiDB-lite"/>
    </source>
</evidence>
<feature type="region of interest" description="Disordered" evidence="1">
    <location>
        <begin position="147"/>
        <end position="202"/>
    </location>
</feature>
<feature type="compositionally biased region" description="Polar residues" evidence="1">
    <location>
        <begin position="149"/>
        <end position="163"/>
    </location>
</feature>
<reference evidence="3" key="2">
    <citation type="submission" date="2025-08" db="UniProtKB">
        <authorList>
            <consortium name="RefSeq"/>
        </authorList>
    </citation>
    <scope>IDENTIFICATION</scope>
</reference>
<dbReference type="KEGG" id="tcc:18596401"/>
<dbReference type="Gramene" id="Tc06v2_t011490.1">
    <property type="protein sequence ID" value="Tc06v2_p011490.1"/>
    <property type="gene ID" value="Tc06v2_g011490"/>
</dbReference>
<organism evidence="2 3">
    <name type="scientific">Theobroma cacao</name>
    <name type="common">Cacao</name>
    <name type="synonym">Cocoa</name>
    <dbReference type="NCBI Taxonomy" id="3641"/>
    <lineage>
        <taxon>Eukaryota</taxon>
        <taxon>Viridiplantae</taxon>
        <taxon>Streptophyta</taxon>
        <taxon>Embryophyta</taxon>
        <taxon>Tracheophyta</taxon>
        <taxon>Spermatophyta</taxon>
        <taxon>Magnoliopsida</taxon>
        <taxon>eudicotyledons</taxon>
        <taxon>Gunneridae</taxon>
        <taxon>Pentapetalae</taxon>
        <taxon>rosids</taxon>
        <taxon>malvids</taxon>
        <taxon>Malvales</taxon>
        <taxon>Malvaceae</taxon>
        <taxon>Byttnerioideae</taxon>
        <taxon>Theobroma</taxon>
    </lineage>
</organism>
<reference evidence="2" key="1">
    <citation type="journal article" date="1997" name="Nucleic Acids Res.">
        <title>tRNAscan-SE: a program for improved detection of transfer RNA genes in genomic sequence.</title>
        <authorList>
            <person name="Lowe T.M."/>
            <person name="Eddy S.R."/>
        </authorList>
    </citation>
    <scope>NUCLEOTIDE SEQUENCE [LARGE SCALE GENOMIC DNA]</scope>
    <source>
        <strain evidence="2">r\B97-61/B2</strain>
    </source>
</reference>
<protein>
    <submittedName>
        <fullName evidence="3">Uncharacterized protein LOC18596401</fullName>
    </submittedName>
</protein>
<dbReference type="GeneID" id="18596401"/>
<dbReference type="Gene3D" id="2.40.50.140">
    <property type="entry name" value="Nucleic acid-binding proteins"/>
    <property type="match status" value="1"/>
</dbReference>
<dbReference type="InterPro" id="IPR012340">
    <property type="entry name" value="NA-bd_OB-fold"/>
</dbReference>
<name>A0AB32WGN6_THECC</name>
<proteinExistence type="predicted"/>
<evidence type="ECO:0000313" key="3">
    <source>
        <dbReference type="RefSeq" id="XP_017978488.1"/>
    </source>
</evidence>
<dbReference type="AlphaFoldDB" id="A0AB32WGN6"/>
<evidence type="ECO:0000313" key="2">
    <source>
        <dbReference type="Proteomes" id="UP000694886"/>
    </source>
</evidence>